<evidence type="ECO:0000313" key="2">
    <source>
        <dbReference type="EMBL" id="KAE8723641.1"/>
    </source>
</evidence>
<dbReference type="PROSITE" id="PS51352">
    <property type="entry name" value="THIOREDOXIN_2"/>
    <property type="match status" value="1"/>
</dbReference>
<feature type="domain" description="Thioredoxin" evidence="1">
    <location>
        <begin position="126"/>
        <end position="248"/>
    </location>
</feature>
<reference evidence="2" key="1">
    <citation type="submission" date="2019-09" db="EMBL/GenBank/DDBJ databases">
        <title>Draft genome information of white flower Hibiscus syriacus.</title>
        <authorList>
            <person name="Kim Y.-M."/>
        </authorList>
    </citation>
    <scope>NUCLEOTIDE SEQUENCE [LARGE SCALE GENOMIC DNA]</scope>
    <source>
        <strain evidence="2">YM2019G1</strain>
    </source>
</reference>
<dbReference type="EMBL" id="VEPZ02000514">
    <property type="protein sequence ID" value="KAE8723641.1"/>
    <property type="molecule type" value="Genomic_DNA"/>
</dbReference>
<dbReference type="AlphaFoldDB" id="A0A6A3C6Z2"/>
<name>A0A6A3C6Z2_HIBSY</name>
<comment type="caution">
    <text evidence="2">The sequence shown here is derived from an EMBL/GenBank/DDBJ whole genome shotgun (WGS) entry which is preliminary data.</text>
</comment>
<evidence type="ECO:0000313" key="3">
    <source>
        <dbReference type="Proteomes" id="UP000436088"/>
    </source>
</evidence>
<dbReference type="PANTHER" id="PTHR10438">
    <property type="entry name" value="THIOREDOXIN"/>
    <property type="match status" value="1"/>
</dbReference>
<dbReference type="InterPro" id="IPR036249">
    <property type="entry name" value="Thioredoxin-like_sf"/>
</dbReference>
<accession>A0A6A3C6Z2</accession>
<organism evidence="2 3">
    <name type="scientific">Hibiscus syriacus</name>
    <name type="common">Rose of Sharon</name>
    <dbReference type="NCBI Taxonomy" id="106335"/>
    <lineage>
        <taxon>Eukaryota</taxon>
        <taxon>Viridiplantae</taxon>
        <taxon>Streptophyta</taxon>
        <taxon>Embryophyta</taxon>
        <taxon>Tracheophyta</taxon>
        <taxon>Spermatophyta</taxon>
        <taxon>Magnoliopsida</taxon>
        <taxon>eudicotyledons</taxon>
        <taxon>Gunneridae</taxon>
        <taxon>Pentapetalae</taxon>
        <taxon>rosids</taxon>
        <taxon>malvids</taxon>
        <taxon>Malvales</taxon>
        <taxon>Malvaceae</taxon>
        <taxon>Malvoideae</taxon>
        <taxon>Hibiscus</taxon>
    </lineage>
</organism>
<proteinExistence type="predicted"/>
<dbReference type="CDD" id="cd02947">
    <property type="entry name" value="TRX_family"/>
    <property type="match status" value="1"/>
</dbReference>
<dbReference type="SUPFAM" id="SSF52833">
    <property type="entry name" value="Thioredoxin-like"/>
    <property type="match status" value="1"/>
</dbReference>
<sequence>MINLVDSVIFRSIGILKFPPLENGPEMKRINSYHFHWYPMRKRDRIRYLLFESYELIFIVSVEACCNFVDKGQLGKWDSVGASTVLYISNNPEFPNWIDPVKCALQPLPKGLQFLLFFKCPKRNKKGKQKKAPGPEPVSKNIHHITTIQSWEESLTEATRDRKTLVANFSAPWSAPCKSISPVYSELADKYTSLVFLTVDVDALAEFSNSWEISATPTFIFIKEGRQVDKFVGADKVELKKKIAAVAACKF</sequence>
<dbReference type="InterPro" id="IPR050620">
    <property type="entry name" value="Thioredoxin_H-type-like"/>
</dbReference>
<protein>
    <submittedName>
        <fullName evidence="2">Thioredoxin H-type</fullName>
    </submittedName>
</protein>
<evidence type="ECO:0000259" key="1">
    <source>
        <dbReference type="PROSITE" id="PS51352"/>
    </source>
</evidence>
<dbReference type="Proteomes" id="UP000436088">
    <property type="component" value="Unassembled WGS sequence"/>
</dbReference>
<dbReference type="Pfam" id="PF00085">
    <property type="entry name" value="Thioredoxin"/>
    <property type="match status" value="1"/>
</dbReference>
<dbReference type="PANTHER" id="PTHR10438:SF394">
    <property type="entry name" value="THIOREDOXIN-LIKE PROTEIN CXXS2-RELATED"/>
    <property type="match status" value="1"/>
</dbReference>
<dbReference type="InterPro" id="IPR013766">
    <property type="entry name" value="Thioredoxin_domain"/>
</dbReference>
<keyword evidence="3" id="KW-1185">Reference proteome</keyword>
<gene>
    <name evidence="2" type="ORF">F3Y22_tig00012104pilonHSYRG00037</name>
</gene>
<dbReference type="Gene3D" id="3.40.30.10">
    <property type="entry name" value="Glutaredoxin"/>
    <property type="match status" value="1"/>
</dbReference>